<evidence type="ECO:0000313" key="3">
    <source>
        <dbReference type="Proteomes" id="UP000199296"/>
    </source>
</evidence>
<reference evidence="2 3" key="1">
    <citation type="submission" date="2016-10" db="EMBL/GenBank/DDBJ databases">
        <authorList>
            <person name="de Groot N.N."/>
        </authorList>
    </citation>
    <scope>NUCLEOTIDE SEQUENCE [LARGE SCALE GENOMIC DNA]</scope>
    <source>
        <strain evidence="2 3">DSM 19803</strain>
    </source>
</reference>
<accession>A0A1G7X444</accession>
<dbReference type="Gene3D" id="3.40.50.410">
    <property type="entry name" value="von Willebrand factor, type A domain"/>
    <property type="match status" value="1"/>
</dbReference>
<dbReference type="Pfam" id="PF01882">
    <property type="entry name" value="DUF58"/>
    <property type="match status" value="1"/>
</dbReference>
<dbReference type="InterPro" id="IPR036465">
    <property type="entry name" value="vWFA_dom_sf"/>
</dbReference>
<name>A0A1G7X444_9FLAO</name>
<protein>
    <recommendedName>
        <fullName evidence="1">DUF58 domain-containing protein</fullName>
    </recommendedName>
</protein>
<proteinExistence type="predicted"/>
<organism evidence="2 3">
    <name type="scientific">Psychroflexus sediminis</name>
    <dbReference type="NCBI Taxonomy" id="470826"/>
    <lineage>
        <taxon>Bacteria</taxon>
        <taxon>Pseudomonadati</taxon>
        <taxon>Bacteroidota</taxon>
        <taxon>Flavobacteriia</taxon>
        <taxon>Flavobacteriales</taxon>
        <taxon>Flavobacteriaceae</taxon>
        <taxon>Psychroflexus</taxon>
    </lineage>
</organism>
<dbReference type="PANTHER" id="PTHR33608">
    <property type="entry name" value="BLL2464 PROTEIN"/>
    <property type="match status" value="1"/>
</dbReference>
<dbReference type="Proteomes" id="UP000199296">
    <property type="component" value="Unassembled WGS sequence"/>
</dbReference>
<dbReference type="InterPro" id="IPR002881">
    <property type="entry name" value="DUF58"/>
</dbReference>
<dbReference type="PANTHER" id="PTHR33608:SF6">
    <property type="entry name" value="BLL2464 PROTEIN"/>
    <property type="match status" value="1"/>
</dbReference>
<keyword evidence="3" id="KW-1185">Reference proteome</keyword>
<evidence type="ECO:0000259" key="1">
    <source>
        <dbReference type="Pfam" id="PF01882"/>
    </source>
</evidence>
<dbReference type="SUPFAM" id="SSF53300">
    <property type="entry name" value="vWA-like"/>
    <property type="match status" value="1"/>
</dbReference>
<dbReference type="AlphaFoldDB" id="A0A1G7X444"/>
<feature type="domain" description="DUF58" evidence="1">
    <location>
        <begin position="58"/>
        <end position="267"/>
    </location>
</feature>
<dbReference type="STRING" id="470826.SAMN04488027_10776"/>
<evidence type="ECO:0000313" key="2">
    <source>
        <dbReference type="EMBL" id="SDG78942.1"/>
    </source>
</evidence>
<gene>
    <name evidence="2" type="ORF">SAMN04488027_10776</name>
</gene>
<dbReference type="EMBL" id="FNCW01000007">
    <property type="protein sequence ID" value="SDG78942.1"/>
    <property type="molecule type" value="Genomic_DNA"/>
</dbReference>
<sequence length="303" mass="35305">MFLRFSSKSNDTFLYPMDTKSLLKKVRKIEIKTRRLSDHVFGGEYHSTFKGRGMTFSEVRAYQFGDDVRSIDWNVTARYNEPFVKVFEEERELTMMLLVDISESTAFGTRETFKKDIITEIAATLAFSATQNNDKIGLMLFSDQIELYIPPKKGRTHVLRIIRELIEFEPSHKTTNLSKAFRNLIDMMKKKAIVFVMSDFLADDYEHTLKILGKKHDVTGIRIYDEREEELPNLGMVQMKDAETGKAVWVNTSSGSTRKAYTKHYRDRVDYFQRAFKLSGSGFMSTRVDENYVIKLLGYFKSR</sequence>